<dbReference type="PROSITE" id="PS50956">
    <property type="entry name" value="HTH_ASNC_2"/>
    <property type="match status" value="1"/>
</dbReference>
<sequence length="151" mass="16719">MIDAIDRNILRHLKEDGRMTATALAAKVGLTVAPCHRRLRDLEQSGVIRGYKADIDPGAVGLGFEAIVFVTLRQVDRPTMEIFENRVADNPNIVEAQRLFGSPDYLLKVIAEDLPAYQRFYDAELTSLPGVERLTSTLVMKNLKSNAGPPV</sequence>
<accession>A0A1H1SE09</accession>
<dbReference type="GO" id="GO:0043565">
    <property type="term" value="F:sequence-specific DNA binding"/>
    <property type="evidence" value="ECO:0007669"/>
    <property type="project" value="InterPro"/>
</dbReference>
<keyword evidence="1" id="KW-0805">Transcription regulation</keyword>
<dbReference type="PANTHER" id="PTHR30154:SF34">
    <property type="entry name" value="TRANSCRIPTIONAL REGULATOR AZLB"/>
    <property type="match status" value="1"/>
</dbReference>
<name>A0A1H1SE09_9MICC</name>
<dbReference type="SMART" id="SM00344">
    <property type="entry name" value="HTH_ASNC"/>
    <property type="match status" value="1"/>
</dbReference>
<dbReference type="Gene3D" id="1.10.10.10">
    <property type="entry name" value="Winged helix-like DNA-binding domain superfamily/Winged helix DNA-binding domain"/>
    <property type="match status" value="1"/>
</dbReference>
<dbReference type="PROSITE" id="PS00519">
    <property type="entry name" value="HTH_ASNC_1"/>
    <property type="match status" value="1"/>
</dbReference>
<dbReference type="OrthoDB" id="166264at2"/>
<dbReference type="InterPro" id="IPR036390">
    <property type="entry name" value="WH_DNA-bd_sf"/>
</dbReference>
<dbReference type="InterPro" id="IPR036388">
    <property type="entry name" value="WH-like_DNA-bd_sf"/>
</dbReference>
<dbReference type="SUPFAM" id="SSF54909">
    <property type="entry name" value="Dimeric alpha+beta barrel"/>
    <property type="match status" value="1"/>
</dbReference>
<organism evidence="5 6">
    <name type="scientific">Pseudarthrobacter equi</name>
    <dbReference type="NCBI Taxonomy" id="728066"/>
    <lineage>
        <taxon>Bacteria</taxon>
        <taxon>Bacillati</taxon>
        <taxon>Actinomycetota</taxon>
        <taxon>Actinomycetes</taxon>
        <taxon>Micrococcales</taxon>
        <taxon>Micrococcaceae</taxon>
        <taxon>Pseudarthrobacter</taxon>
    </lineage>
</organism>
<dbReference type="PANTHER" id="PTHR30154">
    <property type="entry name" value="LEUCINE-RESPONSIVE REGULATORY PROTEIN"/>
    <property type="match status" value="1"/>
</dbReference>
<dbReference type="InterPro" id="IPR019887">
    <property type="entry name" value="Tscrpt_reg_AsnC/Lrp_C"/>
</dbReference>
<protein>
    <submittedName>
        <fullName evidence="5">DNA-binding transcriptional regulator, Lrp family</fullName>
    </submittedName>
</protein>
<keyword evidence="2 5" id="KW-0238">DNA-binding</keyword>
<keyword evidence="6" id="KW-1185">Reference proteome</keyword>
<evidence type="ECO:0000259" key="4">
    <source>
        <dbReference type="PROSITE" id="PS50956"/>
    </source>
</evidence>
<reference evidence="6" key="1">
    <citation type="submission" date="2016-10" db="EMBL/GenBank/DDBJ databases">
        <authorList>
            <person name="Varghese N."/>
            <person name="Submissions S."/>
        </authorList>
    </citation>
    <scope>NUCLEOTIDE SEQUENCE [LARGE SCALE GENOMIC DNA]</scope>
    <source>
        <strain evidence="6">IMMIB L-1606</strain>
    </source>
</reference>
<dbReference type="InterPro" id="IPR019885">
    <property type="entry name" value="Tscrpt_reg_HTH_AsnC-type_CS"/>
</dbReference>
<dbReference type="InterPro" id="IPR011991">
    <property type="entry name" value="ArsR-like_HTH"/>
</dbReference>
<dbReference type="GO" id="GO:0005829">
    <property type="term" value="C:cytosol"/>
    <property type="evidence" value="ECO:0007669"/>
    <property type="project" value="TreeGrafter"/>
</dbReference>
<dbReference type="InterPro" id="IPR019888">
    <property type="entry name" value="Tscrpt_reg_AsnC-like"/>
</dbReference>
<dbReference type="AlphaFoldDB" id="A0A1H1SE09"/>
<dbReference type="GO" id="GO:0043200">
    <property type="term" value="P:response to amino acid"/>
    <property type="evidence" value="ECO:0007669"/>
    <property type="project" value="TreeGrafter"/>
</dbReference>
<dbReference type="SUPFAM" id="SSF46785">
    <property type="entry name" value="Winged helix' DNA-binding domain"/>
    <property type="match status" value="1"/>
</dbReference>
<dbReference type="Pfam" id="PF01037">
    <property type="entry name" value="AsnC_trans_reg"/>
    <property type="match status" value="1"/>
</dbReference>
<evidence type="ECO:0000313" key="6">
    <source>
        <dbReference type="Proteomes" id="UP000198751"/>
    </source>
</evidence>
<proteinExistence type="predicted"/>
<dbReference type="EMBL" id="LT629779">
    <property type="protein sequence ID" value="SDS46038.1"/>
    <property type="molecule type" value="Genomic_DNA"/>
</dbReference>
<dbReference type="CDD" id="cd00090">
    <property type="entry name" value="HTH_ARSR"/>
    <property type="match status" value="1"/>
</dbReference>
<evidence type="ECO:0000313" key="5">
    <source>
        <dbReference type="EMBL" id="SDS46038.1"/>
    </source>
</evidence>
<dbReference type="Gene3D" id="3.30.70.920">
    <property type="match status" value="1"/>
</dbReference>
<dbReference type="InterPro" id="IPR000485">
    <property type="entry name" value="AsnC-type_HTH_dom"/>
</dbReference>
<evidence type="ECO:0000256" key="1">
    <source>
        <dbReference type="ARBA" id="ARBA00023015"/>
    </source>
</evidence>
<evidence type="ECO:0000256" key="2">
    <source>
        <dbReference type="ARBA" id="ARBA00023125"/>
    </source>
</evidence>
<gene>
    <name evidence="5" type="ORF">SAMN04489743_0121</name>
</gene>
<dbReference type="Proteomes" id="UP000198751">
    <property type="component" value="Chromosome I"/>
</dbReference>
<dbReference type="InterPro" id="IPR011008">
    <property type="entry name" value="Dimeric_a/b-barrel"/>
</dbReference>
<keyword evidence="3" id="KW-0804">Transcription</keyword>
<dbReference type="RefSeq" id="WP_015938915.1">
    <property type="nucleotide sequence ID" value="NZ_JABXFY010000004.1"/>
</dbReference>
<dbReference type="Pfam" id="PF13412">
    <property type="entry name" value="HTH_24"/>
    <property type="match status" value="1"/>
</dbReference>
<dbReference type="PRINTS" id="PR00033">
    <property type="entry name" value="HTHASNC"/>
</dbReference>
<evidence type="ECO:0000256" key="3">
    <source>
        <dbReference type="ARBA" id="ARBA00023163"/>
    </source>
</evidence>
<feature type="domain" description="HTH asnC-type" evidence="4">
    <location>
        <begin position="2"/>
        <end position="63"/>
    </location>
</feature>